<proteinExistence type="predicted"/>
<feature type="compositionally biased region" description="Pro residues" evidence="1">
    <location>
        <begin position="86"/>
        <end position="117"/>
    </location>
</feature>
<keyword evidence="2" id="KW-0812">Transmembrane</keyword>
<dbReference type="Proteomes" id="UP000198251">
    <property type="component" value="Chromosome I"/>
</dbReference>
<evidence type="ECO:0000313" key="4">
    <source>
        <dbReference type="Proteomes" id="UP000198251"/>
    </source>
</evidence>
<name>A0A1C5GHT1_MICEH</name>
<organism evidence="3 4">
    <name type="scientific">Micromonospora echinofusca</name>
    <dbReference type="NCBI Taxonomy" id="47858"/>
    <lineage>
        <taxon>Bacteria</taxon>
        <taxon>Bacillati</taxon>
        <taxon>Actinomycetota</taxon>
        <taxon>Actinomycetes</taxon>
        <taxon>Micromonosporales</taxon>
        <taxon>Micromonosporaceae</taxon>
        <taxon>Micromonospora</taxon>
    </lineage>
</organism>
<feature type="compositionally biased region" description="Pro residues" evidence="1">
    <location>
        <begin position="135"/>
        <end position="145"/>
    </location>
</feature>
<protein>
    <submittedName>
        <fullName evidence="3">Uncharacterized protein</fullName>
    </submittedName>
</protein>
<feature type="compositionally biased region" description="Low complexity" evidence="1">
    <location>
        <begin position="236"/>
        <end position="246"/>
    </location>
</feature>
<feature type="compositionally biased region" description="Pro residues" evidence="1">
    <location>
        <begin position="15"/>
        <end position="29"/>
    </location>
</feature>
<feature type="compositionally biased region" description="Polar residues" evidence="1">
    <location>
        <begin position="212"/>
        <end position="231"/>
    </location>
</feature>
<feature type="region of interest" description="Disordered" evidence="1">
    <location>
        <begin position="1"/>
        <end position="171"/>
    </location>
</feature>
<keyword evidence="2" id="KW-0472">Membrane</keyword>
<dbReference type="EMBL" id="LT607733">
    <property type="protein sequence ID" value="SCG19364.1"/>
    <property type="molecule type" value="Genomic_DNA"/>
</dbReference>
<evidence type="ECO:0000313" key="3">
    <source>
        <dbReference type="EMBL" id="SCG19364.1"/>
    </source>
</evidence>
<feature type="region of interest" description="Disordered" evidence="1">
    <location>
        <begin position="210"/>
        <end position="257"/>
    </location>
</feature>
<keyword evidence="2" id="KW-1133">Transmembrane helix</keyword>
<accession>A0A1C5GHT1</accession>
<feature type="compositionally biased region" description="Low complexity" evidence="1">
    <location>
        <begin position="118"/>
        <end position="134"/>
    </location>
</feature>
<keyword evidence="4" id="KW-1185">Reference proteome</keyword>
<reference evidence="3 4" key="1">
    <citation type="submission" date="2016-06" db="EMBL/GenBank/DDBJ databases">
        <authorList>
            <person name="Kjaerup R.B."/>
            <person name="Dalgaard T.S."/>
            <person name="Juul-Madsen H.R."/>
        </authorList>
    </citation>
    <scope>NUCLEOTIDE SEQUENCE [LARGE SCALE GENOMIC DNA]</scope>
    <source>
        <strain evidence="3 4">DSM 43913</strain>
    </source>
</reference>
<dbReference type="AlphaFoldDB" id="A0A1C5GHT1"/>
<feature type="transmembrane region" description="Helical" evidence="2">
    <location>
        <begin position="176"/>
        <end position="200"/>
    </location>
</feature>
<gene>
    <name evidence="3" type="ORF">GA0070610_5734</name>
</gene>
<feature type="compositionally biased region" description="Low complexity" evidence="1">
    <location>
        <begin position="30"/>
        <end position="60"/>
    </location>
</feature>
<evidence type="ECO:0000256" key="2">
    <source>
        <dbReference type="SAM" id="Phobius"/>
    </source>
</evidence>
<evidence type="ECO:0000256" key="1">
    <source>
        <dbReference type="SAM" id="MobiDB-lite"/>
    </source>
</evidence>
<sequence>MTTYGSPAQPEDPYQRPPGTPGGPPPIDPTLPEWGQPPAAGQWGQQQPGGDPQWGQQQPGSEPQWGQPPSGGEPQWGQSDPMWNQPQPPTPEPAYPPPTSGAGYPPPSSGAGYPPPSSGAGYPSPADQGGYPAAGPYPPAGPTPAPGNQWGAPPPGPGAYGMPPAAPPAKSGAGKVALIIGLVVVLLLCPCLALVGWGFYQAGEDDDPIATPTVSAPVNPSGQPTGRPTSEPTDEPSAAPTSAKPSPSRRDFAKGDCVVNDGTATDAELRKVPCGPNTYEVLLRIPGTADGDRCKTRAPEATANYVHDNSLDFLDYVLCLKKR</sequence>